<dbReference type="AlphaFoldDB" id="A0A0F9DLB5"/>
<sequence>MPELEWIQHLTMEHQLNIVKMEKIDIDKVELNVHDWIEMRQGALELLKNSMAQAIVYK</sequence>
<comment type="caution">
    <text evidence="1">The sequence shown here is derived from an EMBL/GenBank/DDBJ whole genome shotgun (WGS) entry which is preliminary data.</text>
</comment>
<gene>
    <name evidence="1" type="ORF">LCGC14_2185010</name>
</gene>
<evidence type="ECO:0000313" key="1">
    <source>
        <dbReference type="EMBL" id="KKL62459.1"/>
    </source>
</evidence>
<accession>A0A0F9DLB5</accession>
<name>A0A0F9DLB5_9ZZZZ</name>
<feature type="non-terminal residue" evidence="1">
    <location>
        <position position="58"/>
    </location>
</feature>
<protein>
    <submittedName>
        <fullName evidence="1">Uncharacterized protein</fullName>
    </submittedName>
</protein>
<dbReference type="EMBL" id="LAZR01028484">
    <property type="protein sequence ID" value="KKL62459.1"/>
    <property type="molecule type" value="Genomic_DNA"/>
</dbReference>
<reference evidence="1" key="1">
    <citation type="journal article" date="2015" name="Nature">
        <title>Complex archaea that bridge the gap between prokaryotes and eukaryotes.</title>
        <authorList>
            <person name="Spang A."/>
            <person name="Saw J.H."/>
            <person name="Jorgensen S.L."/>
            <person name="Zaremba-Niedzwiedzka K."/>
            <person name="Martijn J."/>
            <person name="Lind A.E."/>
            <person name="van Eijk R."/>
            <person name="Schleper C."/>
            <person name="Guy L."/>
            <person name="Ettema T.J."/>
        </authorList>
    </citation>
    <scope>NUCLEOTIDE SEQUENCE</scope>
</reference>
<organism evidence="1">
    <name type="scientific">marine sediment metagenome</name>
    <dbReference type="NCBI Taxonomy" id="412755"/>
    <lineage>
        <taxon>unclassified sequences</taxon>
        <taxon>metagenomes</taxon>
        <taxon>ecological metagenomes</taxon>
    </lineage>
</organism>
<proteinExistence type="predicted"/>